<protein>
    <submittedName>
        <fullName evidence="8">DoxX family protein</fullName>
    </submittedName>
</protein>
<organism evidence="8 9">
    <name type="scientific">Pseudomonas fluorescens</name>
    <dbReference type="NCBI Taxonomy" id="294"/>
    <lineage>
        <taxon>Bacteria</taxon>
        <taxon>Pseudomonadati</taxon>
        <taxon>Pseudomonadota</taxon>
        <taxon>Gammaproteobacteria</taxon>
        <taxon>Pseudomonadales</taxon>
        <taxon>Pseudomonadaceae</taxon>
        <taxon>Pseudomonas</taxon>
    </lineage>
</organism>
<dbReference type="InterPro" id="IPR051907">
    <property type="entry name" value="DoxX-like_oxidoreductase"/>
</dbReference>
<evidence type="ECO:0000313" key="8">
    <source>
        <dbReference type="EMBL" id="MBT2327474.1"/>
    </source>
</evidence>
<keyword evidence="5 7" id="KW-1133">Transmembrane helix</keyword>
<gene>
    <name evidence="8" type="ORF">J7E47_01915</name>
</gene>
<dbReference type="InterPro" id="IPR032808">
    <property type="entry name" value="DoxX"/>
</dbReference>
<proteinExistence type="inferred from homology"/>
<dbReference type="GO" id="GO:0005886">
    <property type="term" value="C:plasma membrane"/>
    <property type="evidence" value="ECO:0007669"/>
    <property type="project" value="UniProtKB-SubCell"/>
</dbReference>
<evidence type="ECO:0000256" key="6">
    <source>
        <dbReference type="ARBA" id="ARBA00023136"/>
    </source>
</evidence>
<evidence type="ECO:0000313" key="9">
    <source>
        <dbReference type="Proteomes" id="UP000692896"/>
    </source>
</evidence>
<reference evidence="8" key="1">
    <citation type="submission" date="2021-03" db="EMBL/GenBank/DDBJ databases">
        <title>Genomic analysis provides insights into the functional capacity of soil bacteria communities inhabiting an altitudinal gradient in the Atacama Desert.</title>
        <authorList>
            <person name="Gonzalez M."/>
            <person name="Maldonado J."/>
            <person name="Maza F."/>
            <person name="Hodar C."/>
            <person name="Cortes M."/>
            <person name="Palma R."/>
            <person name="Andreani C."/>
            <person name="Gaete A."/>
            <person name="Vasquez-Dean J."/>
            <person name="Acuna V."/>
            <person name="Aguado M."/>
            <person name="Mandakovic D."/>
            <person name="Latorre M."/>
            <person name="Orellana A."/>
            <person name="Gutierrez R."/>
            <person name="Montecino M."/>
            <person name="Allende M."/>
            <person name="Maass A."/>
            <person name="Cambiazo V."/>
        </authorList>
    </citation>
    <scope>NUCLEOTIDE SEQUENCE</scope>
    <source>
        <strain evidence="8">ISL-25</strain>
    </source>
</reference>
<dbReference type="Pfam" id="PF07681">
    <property type="entry name" value="DoxX"/>
    <property type="match status" value="1"/>
</dbReference>
<feature type="transmembrane region" description="Helical" evidence="7">
    <location>
        <begin position="107"/>
        <end position="123"/>
    </location>
</feature>
<dbReference type="PANTHER" id="PTHR33452:SF1">
    <property type="entry name" value="INNER MEMBRANE PROTEIN YPHA-RELATED"/>
    <property type="match status" value="1"/>
</dbReference>
<dbReference type="AlphaFoldDB" id="A0A944HEG1"/>
<evidence type="ECO:0000256" key="1">
    <source>
        <dbReference type="ARBA" id="ARBA00004651"/>
    </source>
</evidence>
<feature type="transmembrane region" description="Helical" evidence="7">
    <location>
        <begin position="135"/>
        <end position="152"/>
    </location>
</feature>
<dbReference type="PANTHER" id="PTHR33452">
    <property type="entry name" value="OXIDOREDUCTASE CATD-RELATED"/>
    <property type="match status" value="1"/>
</dbReference>
<evidence type="ECO:0000256" key="2">
    <source>
        <dbReference type="ARBA" id="ARBA00006679"/>
    </source>
</evidence>
<comment type="caution">
    <text evidence="8">The sequence shown here is derived from an EMBL/GenBank/DDBJ whole genome shotgun (WGS) entry which is preliminary data.</text>
</comment>
<feature type="transmembrane region" description="Helical" evidence="7">
    <location>
        <begin position="82"/>
        <end position="100"/>
    </location>
</feature>
<evidence type="ECO:0000256" key="5">
    <source>
        <dbReference type="ARBA" id="ARBA00022989"/>
    </source>
</evidence>
<keyword evidence="4 7" id="KW-0812">Transmembrane</keyword>
<dbReference type="Proteomes" id="UP000692896">
    <property type="component" value="Unassembled WGS sequence"/>
</dbReference>
<evidence type="ECO:0000256" key="3">
    <source>
        <dbReference type="ARBA" id="ARBA00022475"/>
    </source>
</evidence>
<comment type="similarity">
    <text evidence="2">Belongs to the DoxX family.</text>
</comment>
<dbReference type="RefSeq" id="WP_214911991.1">
    <property type="nucleotide sequence ID" value="NZ_JAGGNX010000014.1"/>
</dbReference>
<keyword evidence="6 7" id="KW-0472">Membrane</keyword>
<evidence type="ECO:0000256" key="7">
    <source>
        <dbReference type="SAM" id="Phobius"/>
    </source>
</evidence>
<comment type="subcellular location">
    <subcellularLocation>
        <location evidence="1">Cell membrane</location>
        <topology evidence="1">Multi-pass membrane protein</topology>
    </subcellularLocation>
</comment>
<keyword evidence="3" id="KW-1003">Cell membrane</keyword>
<dbReference type="EMBL" id="JAGGOB010000005">
    <property type="protein sequence ID" value="MBT2327474.1"/>
    <property type="molecule type" value="Genomic_DNA"/>
</dbReference>
<evidence type="ECO:0000256" key="4">
    <source>
        <dbReference type="ARBA" id="ARBA00022692"/>
    </source>
</evidence>
<sequence length="164" mass="17694">MKPTSPAPHAEQPSKLLFPAVGVFYQSGEPLAYAMLRLCLGIIMVTHGLPKLLGTAHGSMADPMAGSIHLIENVLHLPFPQLLGLFVAWLEGLGGLLLALGLATRPLAVAMAIQMAAIAYILGPNWPWIDRGIEYPVLMGFLFTYIAFKGAGRHSLDRLLGREI</sequence>
<accession>A0A944HEG1</accession>
<name>A0A944HEG1_PSEFL</name>